<reference evidence="3 4" key="1">
    <citation type="journal article" date="2012" name="Genome Biol.">
        <title>Sequencing three crocodilian genomes to illuminate the evolution of archosaurs and amniotes.</title>
        <authorList>
            <person name="St John J.A."/>
            <person name="Braun E.L."/>
            <person name="Isberg S.R."/>
            <person name="Miles L.G."/>
            <person name="Chong A.Y."/>
            <person name="Gongora J."/>
            <person name="Dalzell P."/>
            <person name="Moran C."/>
            <person name="Bed'hom B."/>
            <person name="Abzhanov A."/>
            <person name="Burgess S.C."/>
            <person name="Cooksey A.M."/>
            <person name="Castoe T.A."/>
            <person name="Crawford N.G."/>
            <person name="Densmore L.D."/>
            <person name="Drew J.C."/>
            <person name="Edwards S.V."/>
            <person name="Faircloth B.C."/>
            <person name="Fujita M.K."/>
            <person name="Greenwold M.J."/>
            <person name="Hoffmann F.G."/>
            <person name="Howard J.M."/>
            <person name="Iguchi T."/>
            <person name="Janes D.E."/>
            <person name="Khan S.Y."/>
            <person name="Kohno S."/>
            <person name="de Koning A.J."/>
            <person name="Lance S.L."/>
            <person name="McCarthy F.M."/>
            <person name="McCormack J.E."/>
            <person name="Merchant M.E."/>
            <person name="Peterson D.G."/>
            <person name="Pollock D.D."/>
            <person name="Pourmand N."/>
            <person name="Raney B.J."/>
            <person name="Roessler K.A."/>
            <person name="Sanford J.R."/>
            <person name="Sawyer R.H."/>
            <person name="Schmidt C.J."/>
            <person name="Triplett E.W."/>
            <person name="Tuberville T.D."/>
            <person name="Venegas-Anaya M."/>
            <person name="Howard J.T."/>
            <person name="Jarvis E.D."/>
            <person name="Guillette L.J.Jr."/>
            <person name="Glenn T.C."/>
            <person name="Green R.E."/>
            <person name="Ray D.A."/>
        </authorList>
    </citation>
    <scope>NUCLEOTIDE SEQUENCE [LARGE SCALE GENOMIC DNA]</scope>
    <source>
        <strain evidence="3">KSC_2009_1</strain>
    </source>
</reference>
<accession>A0A151MPA6</accession>
<comment type="caution">
    <text evidence="3">The sequence shown here is derived from an EMBL/GenBank/DDBJ whole genome shotgun (WGS) entry which is preliminary data.</text>
</comment>
<dbReference type="Proteomes" id="UP000050525">
    <property type="component" value="Unassembled WGS sequence"/>
</dbReference>
<dbReference type="EMBL" id="AKHW03005564">
    <property type="protein sequence ID" value="KYO26332.1"/>
    <property type="molecule type" value="Genomic_DNA"/>
</dbReference>
<gene>
    <name evidence="3" type="ORF">Y1Q_0005052</name>
</gene>
<feature type="compositionally biased region" description="Polar residues" evidence="2">
    <location>
        <begin position="162"/>
        <end position="172"/>
    </location>
</feature>
<feature type="region of interest" description="Disordered" evidence="2">
    <location>
        <begin position="162"/>
        <end position="191"/>
    </location>
</feature>
<evidence type="ECO:0000313" key="4">
    <source>
        <dbReference type="Proteomes" id="UP000050525"/>
    </source>
</evidence>
<organism evidence="3 4">
    <name type="scientific">Alligator mississippiensis</name>
    <name type="common">American alligator</name>
    <dbReference type="NCBI Taxonomy" id="8496"/>
    <lineage>
        <taxon>Eukaryota</taxon>
        <taxon>Metazoa</taxon>
        <taxon>Chordata</taxon>
        <taxon>Craniata</taxon>
        <taxon>Vertebrata</taxon>
        <taxon>Euteleostomi</taxon>
        <taxon>Archelosauria</taxon>
        <taxon>Archosauria</taxon>
        <taxon>Crocodylia</taxon>
        <taxon>Alligatoridae</taxon>
        <taxon>Alligatorinae</taxon>
        <taxon>Alligator</taxon>
    </lineage>
</organism>
<keyword evidence="1" id="KW-0175">Coiled coil</keyword>
<name>A0A151MPA6_ALLMI</name>
<proteinExistence type="predicted"/>
<evidence type="ECO:0000256" key="2">
    <source>
        <dbReference type="SAM" id="MobiDB-lite"/>
    </source>
</evidence>
<sequence length="236" mass="26981">MQQELEVSRSLISFLQKEVCSQEDRIDELHDELEDWQQKCMQAEHLAQGLRDKLLESHAQAKETGKAVTQETTRYEALHEQNLFLEKELEAGARENEGLQSQLQSVAADKDHLEEQVRSLKTLLEDSSAKEAVTNTEKEQSQLQRQVLEQQIQALEAENKTLQATSSQTATKGQDPGESEVTSTATQAEEMREVITKEMKTLKEYVANHEALREQKQSLETEVRARTEEFVELRAQ</sequence>
<evidence type="ECO:0000313" key="3">
    <source>
        <dbReference type="EMBL" id="KYO26332.1"/>
    </source>
</evidence>
<feature type="coiled-coil region" evidence="1">
    <location>
        <begin position="195"/>
        <end position="236"/>
    </location>
</feature>
<evidence type="ECO:0000256" key="1">
    <source>
        <dbReference type="SAM" id="Coils"/>
    </source>
</evidence>
<protein>
    <submittedName>
        <fullName evidence="3">Uncharacterized protein</fullName>
    </submittedName>
</protein>
<dbReference type="AlphaFoldDB" id="A0A151MPA6"/>
<keyword evidence="4" id="KW-1185">Reference proteome</keyword>